<dbReference type="Gene3D" id="3.20.20.100">
    <property type="entry name" value="NADP-dependent oxidoreductase domain"/>
    <property type="match status" value="1"/>
</dbReference>
<dbReference type="PANTHER" id="PTHR43625:SF40">
    <property type="entry name" value="ALDO-KETO REDUCTASE YAKC [NADP(+)]"/>
    <property type="match status" value="1"/>
</dbReference>
<gene>
    <name evidence="3" type="ORF">H4W80_011782</name>
</gene>
<keyword evidence="1" id="KW-0560">Oxidoreductase</keyword>
<dbReference type="InterPro" id="IPR036812">
    <property type="entry name" value="NAD(P)_OxRdtase_dom_sf"/>
</dbReference>
<evidence type="ECO:0000256" key="1">
    <source>
        <dbReference type="ARBA" id="ARBA00023002"/>
    </source>
</evidence>
<feature type="domain" description="NADP-dependent oxidoreductase" evidence="2">
    <location>
        <begin position="18"/>
        <end position="287"/>
    </location>
</feature>
<accession>A0ABR9MKR6</accession>
<organism evidence="3 4">
    <name type="scientific">Nonomuraea angiospora</name>
    <dbReference type="NCBI Taxonomy" id="46172"/>
    <lineage>
        <taxon>Bacteria</taxon>
        <taxon>Bacillati</taxon>
        <taxon>Actinomycetota</taxon>
        <taxon>Actinomycetes</taxon>
        <taxon>Streptosporangiales</taxon>
        <taxon>Streptosporangiaceae</taxon>
        <taxon>Nonomuraea</taxon>
    </lineage>
</organism>
<proteinExistence type="predicted"/>
<reference evidence="3 4" key="1">
    <citation type="submission" date="2020-10" db="EMBL/GenBank/DDBJ databases">
        <title>Sequencing the genomes of 1000 actinobacteria strains.</title>
        <authorList>
            <person name="Klenk H.-P."/>
        </authorList>
    </citation>
    <scope>NUCLEOTIDE SEQUENCE [LARGE SCALE GENOMIC DNA]</scope>
    <source>
        <strain evidence="3 4">DSM 43173</strain>
    </source>
</reference>
<dbReference type="InterPro" id="IPR023210">
    <property type="entry name" value="NADP_OxRdtase_dom"/>
</dbReference>
<dbReference type="PANTHER" id="PTHR43625">
    <property type="entry name" value="AFLATOXIN B1 ALDEHYDE REDUCTASE"/>
    <property type="match status" value="1"/>
</dbReference>
<sequence>MHNATRTRTIGNRQVGAVGLGAMPMSVAGHMPDEDQSLRTLLAALDAGVTLIDTADAYTPSHDDVGHNERLVARALARWGGDADTVLVATKGGHTRTPGGGWSVNGDPSYLKEACERSLKALGVESIGLYQHHRPDPKVPYAETIGALKDLHDAGKIQMAGISNADPEQIRLAHDILGERLVSVQNEYSPRFRSSEPEIDVCAELGLAFLPWSPLGGIGRTGELSQRDAFIEIAEARGVSPQRVCLAWELARSPVVIPIPGASRPESIVDSVGAADLELSEEELARLG</sequence>
<dbReference type="InterPro" id="IPR050791">
    <property type="entry name" value="Aldo-Keto_reductase"/>
</dbReference>
<dbReference type="Pfam" id="PF00248">
    <property type="entry name" value="Aldo_ket_red"/>
    <property type="match status" value="1"/>
</dbReference>
<name>A0ABR9MKR6_9ACTN</name>
<evidence type="ECO:0000313" key="4">
    <source>
        <dbReference type="Proteomes" id="UP000633509"/>
    </source>
</evidence>
<protein>
    <submittedName>
        <fullName evidence="3">Aryl-alcohol dehydrogenase-like predicted oxidoreductase</fullName>
    </submittedName>
</protein>
<dbReference type="CDD" id="cd19088">
    <property type="entry name" value="AKR_AKR13B1"/>
    <property type="match status" value="1"/>
</dbReference>
<comment type="caution">
    <text evidence="3">The sequence shown here is derived from an EMBL/GenBank/DDBJ whole genome shotgun (WGS) entry which is preliminary data.</text>
</comment>
<dbReference type="EMBL" id="JADBEK010000001">
    <property type="protein sequence ID" value="MBE1593524.1"/>
    <property type="molecule type" value="Genomic_DNA"/>
</dbReference>
<evidence type="ECO:0000313" key="3">
    <source>
        <dbReference type="EMBL" id="MBE1593524.1"/>
    </source>
</evidence>
<dbReference type="RefSeq" id="WP_192792860.1">
    <property type="nucleotide sequence ID" value="NZ_JADBEK010000001.1"/>
</dbReference>
<keyword evidence="4" id="KW-1185">Reference proteome</keyword>
<evidence type="ECO:0000259" key="2">
    <source>
        <dbReference type="Pfam" id="PF00248"/>
    </source>
</evidence>
<dbReference type="Proteomes" id="UP000633509">
    <property type="component" value="Unassembled WGS sequence"/>
</dbReference>
<dbReference type="SUPFAM" id="SSF51430">
    <property type="entry name" value="NAD(P)-linked oxidoreductase"/>
    <property type="match status" value="1"/>
</dbReference>